<keyword evidence="9" id="KW-0999">Mitochondrion inner membrane</keyword>
<dbReference type="PIRSF" id="PIRSF017016">
    <property type="entry name" value="NDUA8"/>
    <property type="match status" value="1"/>
</dbReference>
<dbReference type="EMBL" id="OU963862">
    <property type="protein sequence ID" value="CAH0380647.1"/>
    <property type="molecule type" value="Genomic_DNA"/>
</dbReference>
<keyword evidence="5" id="KW-0677">Repeat</keyword>
<keyword evidence="8" id="KW-1015">Disulfide bond</keyword>
<gene>
    <name evidence="11" type="ORF">BEMITA_LOCUS378</name>
</gene>
<proteinExistence type="inferred from homology"/>
<keyword evidence="6 9" id="KW-0249">Electron transport</keyword>
<keyword evidence="12" id="KW-1185">Reference proteome</keyword>
<comment type="function">
    <text evidence="1 9">Accessory subunit of the mitochondrial membrane respiratory chain NADH dehydrogenase (Complex I), that is believed not to be involved in catalysis. Complex I functions in the transfer of electrons from NADH to the respiratory chain. The immediate electron acceptor for the enzyme is believed to be ubiquinone.</text>
</comment>
<keyword evidence="3 9" id="KW-0813">Transport</keyword>
<dbReference type="InterPro" id="IPR016680">
    <property type="entry name" value="NDUFA8"/>
</dbReference>
<sequence length="174" mass="19972">MVSNDVYLPSFEDLEVEEVPLSTPYLRAGAQHLGKYCENFNNEFMLCRKETQDIRECLPYGKAVTSCSLEFFRKVKASCFHEFTKHAECLDLSSGDLQHAPCRQTQAVMDLCLKKNLGLDRPAFGYHSRVKVHHTDRPRPEPVAPQVFEDTPKDPPAIEAKGRAKYGTRFYWIE</sequence>
<dbReference type="KEGG" id="btab:109040330"/>
<evidence type="ECO:0000256" key="10">
    <source>
        <dbReference type="SAM" id="MobiDB-lite"/>
    </source>
</evidence>
<evidence type="ECO:0000256" key="5">
    <source>
        <dbReference type="ARBA" id="ARBA00022737"/>
    </source>
</evidence>
<evidence type="ECO:0000256" key="7">
    <source>
        <dbReference type="ARBA" id="ARBA00023128"/>
    </source>
</evidence>
<name>A0A9P0EYH4_BEMTA</name>
<dbReference type="PANTHER" id="PTHR13344:SF0">
    <property type="entry name" value="NADH DEHYDROGENASE [UBIQUINONE] 1 ALPHA SUBCOMPLEX SUBUNIT 8"/>
    <property type="match status" value="1"/>
</dbReference>
<dbReference type="AlphaFoldDB" id="A0A9P0EYH4"/>
<evidence type="ECO:0000256" key="6">
    <source>
        <dbReference type="ARBA" id="ARBA00022982"/>
    </source>
</evidence>
<evidence type="ECO:0000256" key="4">
    <source>
        <dbReference type="ARBA" id="ARBA00022660"/>
    </source>
</evidence>
<keyword evidence="9" id="KW-0472">Membrane</keyword>
<keyword evidence="7 9" id="KW-0496">Mitochondrion</keyword>
<dbReference type="Proteomes" id="UP001152759">
    <property type="component" value="Chromosome 1"/>
</dbReference>
<dbReference type="PANTHER" id="PTHR13344">
    <property type="entry name" value="NADH-UBIQUINONE OXIDOREDUCTASE"/>
    <property type="match status" value="1"/>
</dbReference>
<dbReference type="GO" id="GO:0005743">
    <property type="term" value="C:mitochondrial inner membrane"/>
    <property type="evidence" value="ECO:0007669"/>
    <property type="project" value="UniProtKB-SubCell"/>
</dbReference>
<comment type="subcellular location">
    <subcellularLocation>
        <location evidence="9">Mitochondrion inner membrane</location>
    </subcellularLocation>
</comment>
<organism evidence="11 12">
    <name type="scientific">Bemisia tabaci</name>
    <name type="common">Sweetpotato whitefly</name>
    <name type="synonym">Aleurodes tabaci</name>
    <dbReference type="NCBI Taxonomy" id="7038"/>
    <lineage>
        <taxon>Eukaryota</taxon>
        <taxon>Metazoa</taxon>
        <taxon>Ecdysozoa</taxon>
        <taxon>Arthropoda</taxon>
        <taxon>Hexapoda</taxon>
        <taxon>Insecta</taxon>
        <taxon>Pterygota</taxon>
        <taxon>Neoptera</taxon>
        <taxon>Paraneoptera</taxon>
        <taxon>Hemiptera</taxon>
        <taxon>Sternorrhyncha</taxon>
        <taxon>Aleyrodoidea</taxon>
        <taxon>Aleyrodidae</taxon>
        <taxon>Aleyrodinae</taxon>
        <taxon>Bemisia</taxon>
    </lineage>
</organism>
<comment type="similarity">
    <text evidence="2 9">Belongs to the complex I NDUFA8 subunit family.</text>
</comment>
<feature type="region of interest" description="Disordered" evidence="10">
    <location>
        <begin position="134"/>
        <end position="156"/>
    </location>
</feature>
<evidence type="ECO:0000313" key="11">
    <source>
        <dbReference type="EMBL" id="CAH0380647.1"/>
    </source>
</evidence>
<evidence type="ECO:0000256" key="9">
    <source>
        <dbReference type="PIRNR" id="PIRNR017016"/>
    </source>
</evidence>
<dbReference type="PROSITE" id="PS51808">
    <property type="entry name" value="CHCH"/>
    <property type="match status" value="1"/>
</dbReference>
<dbReference type="GO" id="GO:0006120">
    <property type="term" value="P:mitochondrial electron transport, NADH to ubiquinone"/>
    <property type="evidence" value="ECO:0007669"/>
    <property type="project" value="InterPro"/>
</dbReference>
<reference evidence="11" key="1">
    <citation type="submission" date="2021-12" db="EMBL/GenBank/DDBJ databases">
        <authorList>
            <person name="King R."/>
        </authorList>
    </citation>
    <scope>NUCLEOTIDE SEQUENCE</scope>
</reference>
<keyword evidence="4 9" id="KW-0679">Respiratory chain</keyword>
<evidence type="ECO:0000256" key="3">
    <source>
        <dbReference type="ARBA" id="ARBA00022448"/>
    </source>
</evidence>
<accession>A0A9P0EYH4</accession>
<evidence type="ECO:0000256" key="8">
    <source>
        <dbReference type="ARBA" id="ARBA00023157"/>
    </source>
</evidence>
<evidence type="ECO:0000256" key="2">
    <source>
        <dbReference type="ARBA" id="ARBA00010705"/>
    </source>
</evidence>
<protein>
    <recommendedName>
        <fullName evidence="9">NADH dehydrogenase [ubiquinone] 1 alpha subcomplex subunit 8</fullName>
    </recommendedName>
</protein>
<evidence type="ECO:0000313" key="12">
    <source>
        <dbReference type="Proteomes" id="UP001152759"/>
    </source>
</evidence>
<evidence type="ECO:0000256" key="1">
    <source>
        <dbReference type="ARBA" id="ARBA00003195"/>
    </source>
</evidence>